<evidence type="ECO:0000313" key="2">
    <source>
        <dbReference type="Proteomes" id="UP000319811"/>
    </source>
</evidence>
<gene>
    <name evidence="1" type="primary">110</name>
    <name evidence="1" type="ORF">SEA_MOLLYMUR_110</name>
</gene>
<dbReference type="KEGG" id="vg:77943193"/>
<dbReference type="EMBL" id="MK977705">
    <property type="protein sequence ID" value="QDF15470.1"/>
    <property type="molecule type" value="Genomic_DNA"/>
</dbReference>
<dbReference type="GeneID" id="77943193"/>
<accession>A0A4Y6EBX6</accession>
<dbReference type="RefSeq" id="YP_010667081.1">
    <property type="nucleotide sequence ID" value="NC_070948.1"/>
</dbReference>
<reference evidence="1 2" key="1">
    <citation type="submission" date="2019-05" db="EMBL/GenBank/DDBJ databases">
        <authorList>
            <person name="Murphy M.E."/>
            <person name="Alvaro L.E."/>
            <person name="Baker K.N."/>
            <person name="Baxter I.S."/>
            <person name="Brown M.R."/>
            <person name="Driscoll K.D."/>
            <person name="Elrubaie J.M."/>
            <person name="Feith S.L."/>
            <person name="Indihar D.F."/>
            <person name="Knoch V.T."/>
            <person name="Koirtyohann K.M."/>
            <person name="Kratz M.A."/>
            <person name="Lear A.H."/>
            <person name="Lindblom K.E."/>
            <person name="Marcus E.R."/>
            <person name="Sensor R."/>
            <person name="Sherman S.J."/>
            <person name="Swift V.R."/>
            <person name="White K.E."/>
            <person name="Wills S.J."/>
            <person name="Gatt S.M."/>
            <person name="Lohbauer S.A."/>
            <person name="Power T.R."/>
            <person name="Rosales K.A."/>
            <person name="Sisson B.M."/>
            <person name="Isern S."/>
            <person name="Michael S.F."/>
            <person name="Monti D.L."/>
            <person name="Garlena R.A."/>
            <person name="Russell D.A."/>
            <person name="Pope W.H."/>
            <person name="Jacobs-Sera D."/>
            <person name="Hatfull G.F."/>
        </authorList>
    </citation>
    <scope>NUCLEOTIDE SEQUENCE [LARGE SCALE GENOMIC DNA]</scope>
</reference>
<dbReference type="Proteomes" id="UP000319811">
    <property type="component" value="Segment"/>
</dbReference>
<protein>
    <submittedName>
        <fullName evidence="1">Uncharacterized protein</fullName>
    </submittedName>
</protein>
<organism evidence="1 2">
    <name type="scientific">Gordonia phage Mollymur</name>
    <dbReference type="NCBI Taxonomy" id="2590895"/>
    <lineage>
        <taxon>Viruses</taxon>
        <taxon>Duplodnaviria</taxon>
        <taxon>Heunggongvirae</taxon>
        <taxon>Uroviricota</taxon>
        <taxon>Caudoviricetes</taxon>
        <taxon>Mollymurvirus</taxon>
        <taxon>Mollymurvirus mollymur</taxon>
    </lineage>
</organism>
<name>A0A4Y6EBX6_9CAUD</name>
<proteinExistence type="predicted"/>
<sequence>MQPSELRPSDAGQMLEIATKTKSKPIRGVIVEVQPPRGGVTRVLLRQAFGNRWHTLTANDSVSLPTA</sequence>
<evidence type="ECO:0000313" key="1">
    <source>
        <dbReference type="EMBL" id="QDF15470.1"/>
    </source>
</evidence>
<keyword evidence="2" id="KW-1185">Reference proteome</keyword>